<dbReference type="Pfam" id="PF23559">
    <property type="entry name" value="WHD_DRP"/>
    <property type="match status" value="1"/>
</dbReference>
<sequence>MEATALSVGKSVVSGALGYAKSAFAEEVALQLGIQRDHAFIRDELHMMQAFLMAAHDERDEHKVVKAWVQQVRDVAYDVEDCLQDLAVRVGKPSWWRKCSPSMLLERRSVAKKMKELRAKVEDVSQRSNRYRLINGSGSKASTDGVQSRIAGATTMSESEETRRQQDKAKVDLLQLINSSDDNLRVIAVWGTSGVNEDTSIIKRAYDDLRIGKKFECCAWMKLMSPLNQTEFLHNIIRQFYVNSLQQSAEAKQEAADLVDQIPHKMAKVDEVALVNKFKRYVNQKSCLIVVPTGVSTIEEWDMIKRCFPRENTRSRIVVCTEHVEVARMCVWRDSIPPEYKNLSETLYAFYQKGSQDGTLLVEPSSSSNITTTNGNNNLTANKKLGRIETMIATLEESQLIGRTKEKSDIIKLIKNQASQQSQVISIWGMGGLGKTALVQDIYRSQDVSNIFDKHACVTILRPFNSGQVIHSLAKQFTDENENGKERDLSKLLEGKRYLVVLDDIWDTKEWDDIVAHLPNKAGSCIIDTTREENIAKHCSKERSNAHIYKLSGLENDQALQLFNKKVFKGKTNLDEQYPDLVEQANLILKKCNGLPLAIVTIGGFLANQPKAALAWRKINEHISAELEMNPEIKTIRTVLLKSYDGLPYNLKSCFLYLSIFPEDHKVSRKRLMQRWTAEGYTTEARGKSPIEIAHDNFTGLISRSMTLPVAQESIKPERGINYCRLHDLMREISITKSMEENLVFRLENGYNSKTHGTTRHLSISSNWEGDKHEFESIVDMSRVRSLTVFGRWKPFFISEKMTMLRVLDLEDTKGLVNHHLEHIGNLLHLKYLSLRRCDDIWQLPSSLGDLKQLELLDIRSTKIFMLPKTFIKLQKLKYLHAGGINSVEQKSLATRCVEALKIEPKLCAACCVPRLLHIDGLNRRDACNYSCCLAPSGVMMGLLDLDDEPIPTLPRGSRKLKGLHTLRDVHLAWGNTVIQEIERLTQLCKLGVVGINKKNGPSFCSAISKLSQLESLSVCGDRNQDLRGCLDHGTSSSTSLPPENLQSLKLEGKLGELPQWIGKLHNLVKLRLLDTRLEDVDATIKVLEALPSLAILRLSWNSFNHDVVHLNFHREQQEATAVVLFPSLRVLQLRGIGDGLKSVQFGGGATPKLELLQFSHSPGPCGVGFMSGLKELKSLREFMLSDRQYRDDFVKDVEEQLANHPNPNKPLLKRFSVYN</sequence>
<dbReference type="eggNOG" id="KOG4658">
    <property type="taxonomic scope" value="Eukaryota"/>
</dbReference>
<feature type="domain" description="Disease resistance R13L4/SHOC-2-like LRR" evidence="10">
    <location>
        <begin position="953"/>
        <end position="1211"/>
    </location>
</feature>
<comment type="similarity">
    <text evidence="1">Belongs to the disease resistance NB-LRR family.</text>
</comment>
<evidence type="ECO:0000259" key="8">
    <source>
        <dbReference type="Pfam" id="PF18052"/>
    </source>
</evidence>
<dbReference type="InterPro" id="IPR044974">
    <property type="entry name" value="Disease_R_plants"/>
</dbReference>
<keyword evidence="2" id="KW-0433">Leucine-rich repeat</keyword>
<reference evidence="12" key="2">
    <citation type="submission" date="2018-04" db="EMBL/GenBank/DDBJ databases">
        <title>OglaRS2 (Oryza glaberrima Reference Sequence Version 2).</title>
        <authorList>
            <person name="Zhang J."/>
            <person name="Kudrna D."/>
            <person name="Lee S."/>
            <person name="Talag J."/>
            <person name="Rajasekar S."/>
            <person name="Wing R.A."/>
        </authorList>
    </citation>
    <scope>NUCLEOTIDE SEQUENCE [LARGE SCALE GENOMIC DNA]</scope>
    <source>
        <strain evidence="12">cv. IRGC 96717</strain>
    </source>
</reference>
<evidence type="ECO:0000256" key="5">
    <source>
        <dbReference type="ARBA" id="ARBA00022821"/>
    </source>
</evidence>
<dbReference type="InterPro" id="IPR038005">
    <property type="entry name" value="RX-like_CC"/>
</dbReference>
<dbReference type="InterPro" id="IPR036388">
    <property type="entry name" value="WH-like_DNA-bd_sf"/>
</dbReference>
<evidence type="ECO:0000259" key="7">
    <source>
        <dbReference type="Pfam" id="PF00931"/>
    </source>
</evidence>
<keyword evidence="3" id="KW-0677">Repeat</keyword>
<keyword evidence="5" id="KW-0611">Plant defense</keyword>
<evidence type="ECO:0000256" key="2">
    <source>
        <dbReference type="ARBA" id="ARBA00022614"/>
    </source>
</evidence>
<dbReference type="GO" id="GO:0002758">
    <property type="term" value="P:innate immune response-activating signaling pathway"/>
    <property type="evidence" value="ECO:0007669"/>
    <property type="project" value="UniProtKB-ARBA"/>
</dbReference>
<evidence type="ECO:0000256" key="4">
    <source>
        <dbReference type="ARBA" id="ARBA00022741"/>
    </source>
</evidence>
<dbReference type="InterPro" id="IPR032675">
    <property type="entry name" value="LRR_dom_sf"/>
</dbReference>
<dbReference type="SUPFAM" id="SSF52540">
    <property type="entry name" value="P-loop containing nucleoside triphosphate hydrolases"/>
    <property type="match status" value="2"/>
</dbReference>
<evidence type="ECO:0000259" key="9">
    <source>
        <dbReference type="Pfam" id="PF23559"/>
    </source>
</evidence>
<dbReference type="Gene3D" id="1.10.8.430">
    <property type="entry name" value="Helical domain of apoptotic protease-activating factors"/>
    <property type="match status" value="1"/>
</dbReference>
<evidence type="ECO:0000313" key="12">
    <source>
        <dbReference type="Proteomes" id="UP000007306"/>
    </source>
</evidence>
<dbReference type="Gene3D" id="3.80.10.10">
    <property type="entry name" value="Ribonuclease Inhibitor"/>
    <property type="match status" value="2"/>
</dbReference>
<dbReference type="STRING" id="4538.I1QLE5"/>
<dbReference type="Gene3D" id="1.20.5.4130">
    <property type="match status" value="1"/>
</dbReference>
<dbReference type="InterPro" id="IPR058922">
    <property type="entry name" value="WHD_DRP"/>
</dbReference>
<dbReference type="GO" id="GO:0043531">
    <property type="term" value="F:ADP binding"/>
    <property type="evidence" value="ECO:0007669"/>
    <property type="project" value="InterPro"/>
</dbReference>
<keyword evidence="6" id="KW-0175">Coiled coil</keyword>
<evidence type="ECO:0000256" key="1">
    <source>
        <dbReference type="ARBA" id="ARBA00008894"/>
    </source>
</evidence>
<evidence type="ECO:0000256" key="3">
    <source>
        <dbReference type="ARBA" id="ARBA00022737"/>
    </source>
</evidence>
<dbReference type="InterPro" id="IPR041118">
    <property type="entry name" value="Rx_N"/>
</dbReference>
<dbReference type="PRINTS" id="PR00364">
    <property type="entry name" value="DISEASERSIST"/>
</dbReference>
<dbReference type="HOGENOM" id="CLU_000837_14_1_1"/>
<dbReference type="FunFam" id="1.10.10.10:FF:000322">
    <property type="entry name" value="Probable disease resistance protein At1g63360"/>
    <property type="match status" value="1"/>
</dbReference>
<feature type="domain" description="NB-ARC" evidence="7">
    <location>
        <begin position="181"/>
        <end position="336"/>
    </location>
</feature>
<dbReference type="Pfam" id="PF18052">
    <property type="entry name" value="Rx_N"/>
    <property type="match status" value="1"/>
</dbReference>
<keyword evidence="12" id="KW-1185">Reference proteome</keyword>
<proteinExistence type="inferred from homology"/>
<dbReference type="InterPro" id="IPR027417">
    <property type="entry name" value="P-loop_NTPase"/>
</dbReference>
<dbReference type="CDD" id="cd14798">
    <property type="entry name" value="RX-CC_like"/>
    <property type="match status" value="1"/>
</dbReference>
<feature type="domain" description="Disease resistance N-terminal" evidence="8">
    <location>
        <begin position="12"/>
        <end position="98"/>
    </location>
</feature>
<keyword evidence="4" id="KW-0547">Nucleotide-binding</keyword>
<dbReference type="Pfam" id="PF23598">
    <property type="entry name" value="LRR_14"/>
    <property type="match status" value="2"/>
</dbReference>
<dbReference type="Gene3D" id="3.40.50.300">
    <property type="entry name" value="P-loop containing nucleotide triphosphate hydrolases"/>
    <property type="match status" value="2"/>
</dbReference>
<dbReference type="InterPro" id="IPR002182">
    <property type="entry name" value="NB-ARC"/>
</dbReference>
<evidence type="ECO:0000259" key="10">
    <source>
        <dbReference type="Pfam" id="PF23598"/>
    </source>
</evidence>
<reference evidence="11" key="1">
    <citation type="submission" date="2015-06" db="UniProtKB">
        <authorList>
            <consortium name="EnsemblPlants"/>
        </authorList>
    </citation>
    <scope>IDENTIFICATION</scope>
</reference>
<dbReference type="Pfam" id="PF00931">
    <property type="entry name" value="NB-ARC"/>
    <property type="match status" value="2"/>
</dbReference>
<dbReference type="PANTHER" id="PTHR23155">
    <property type="entry name" value="DISEASE RESISTANCE PROTEIN RP"/>
    <property type="match status" value="1"/>
</dbReference>
<dbReference type="EnsemblPlants" id="ORGLA08G0224600.1">
    <property type="protein sequence ID" value="ORGLA08G0224600.1"/>
    <property type="gene ID" value="ORGLA08G0224600"/>
</dbReference>
<organism evidence="11 12">
    <name type="scientific">Oryza glaberrima</name>
    <name type="common">African rice</name>
    <dbReference type="NCBI Taxonomy" id="4538"/>
    <lineage>
        <taxon>Eukaryota</taxon>
        <taxon>Viridiplantae</taxon>
        <taxon>Streptophyta</taxon>
        <taxon>Embryophyta</taxon>
        <taxon>Tracheophyta</taxon>
        <taxon>Spermatophyta</taxon>
        <taxon>Magnoliopsida</taxon>
        <taxon>Liliopsida</taxon>
        <taxon>Poales</taxon>
        <taxon>Poaceae</taxon>
        <taxon>BOP clade</taxon>
        <taxon>Oryzoideae</taxon>
        <taxon>Oryzeae</taxon>
        <taxon>Oryzinae</taxon>
        <taxon>Oryza</taxon>
    </lineage>
</organism>
<feature type="domain" description="Disease resistance R13L4/SHOC-2-like LRR" evidence="10">
    <location>
        <begin position="784"/>
        <end position="887"/>
    </location>
</feature>
<feature type="domain" description="Disease resistance protein winged helix" evidence="9">
    <location>
        <begin position="660"/>
        <end position="733"/>
    </location>
</feature>
<dbReference type="InterPro" id="IPR055414">
    <property type="entry name" value="LRR_R13L4/SHOC2-like"/>
</dbReference>
<dbReference type="AlphaFoldDB" id="I1QLE5"/>
<dbReference type="Proteomes" id="UP000007306">
    <property type="component" value="Unassembled WGS sequence"/>
</dbReference>
<dbReference type="Gene3D" id="1.10.10.10">
    <property type="entry name" value="Winged helix-like DNA-binding domain superfamily/Winged helix DNA-binding domain"/>
    <property type="match status" value="1"/>
</dbReference>
<dbReference type="GO" id="GO:0009626">
    <property type="term" value="P:plant-type hypersensitive response"/>
    <property type="evidence" value="ECO:0007669"/>
    <property type="project" value="UniProtKB-ARBA"/>
</dbReference>
<dbReference type="GO" id="GO:0042742">
    <property type="term" value="P:defense response to bacterium"/>
    <property type="evidence" value="ECO:0007669"/>
    <property type="project" value="UniProtKB-ARBA"/>
</dbReference>
<evidence type="ECO:0000256" key="6">
    <source>
        <dbReference type="ARBA" id="ARBA00023054"/>
    </source>
</evidence>
<dbReference type="PANTHER" id="PTHR23155:SF1114">
    <property type="entry name" value="OS02G0475500 PROTEIN"/>
    <property type="match status" value="1"/>
</dbReference>
<protein>
    <submittedName>
        <fullName evidence="11">Uncharacterized protein</fullName>
    </submittedName>
</protein>
<feature type="domain" description="NB-ARC" evidence="7">
    <location>
        <begin position="415"/>
        <end position="571"/>
    </location>
</feature>
<accession>I1QLE5</accession>
<dbReference type="OMA" id="NLREFML"/>
<dbReference type="SUPFAM" id="SSF52058">
    <property type="entry name" value="L domain-like"/>
    <property type="match status" value="1"/>
</dbReference>
<evidence type="ECO:0000313" key="11">
    <source>
        <dbReference type="EnsemblPlants" id="ORGLA08G0224600.1"/>
    </source>
</evidence>
<name>I1QLE5_ORYGL</name>
<dbReference type="Gramene" id="ORGLA08G0224600.1">
    <property type="protein sequence ID" value="ORGLA08G0224600.1"/>
    <property type="gene ID" value="ORGLA08G0224600"/>
</dbReference>
<dbReference type="InterPro" id="IPR042197">
    <property type="entry name" value="Apaf_helical"/>
</dbReference>